<dbReference type="PANTHER" id="PTHR43727">
    <property type="entry name" value="DIAMINOPIMELATE DECARBOXYLASE"/>
    <property type="match status" value="1"/>
</dbReference>
<dbReference type="EMBL" id="MFNF01000043">
    <property type="protein sequence ID" value="OGH00675.1"/>
    <property type="molecule type" value="Genomic_DNA"/>
</dbReference>
<dbReference type="SUPFAM" id="SSF50621">
    <property type="entry name" value="Alanine racemase C-terminal domain-like"/>
    <property type="match status" value="1"/>
</dbReference>
<dbReference type="AlphaFoldDB" id="A0A1F6GRB6"/>
<dbReference type="InterPro" id="IPR029066">
    <property type="entry name" value="PLP-binding_barrel"/>
</dbReference>
<feature type="modified residue" description="N6-(pyridoxal phosphate)lysine" evidence="3">
    <location>
        <position position="84"/>
    </location>
</feature>
<evidence type="ECO:0000256" key="2">
    <source>
        <dbReference type="ARBA" id="ARBA00022898"/>
    </source>
</evidence>
<dbReference type="PROSITE" id="PS00879">
    <property type="entry name" value="ODR_DC_2_2"/>
    <property type="match status" value="1"/>
</dbReference>
<name>A0A1F6GRB6_9PROT</name>
<evidence type="ECO:0000259" key="4">
    <source>
        <dbReference type="Pfam" id="PF02784"/>
    </source>
</evidence>
<evidence type="ECO:0000256" key="1">
    <source>
        <dbReference type="ARBA" id="ARBA00001933"/>
    </source>
</evidence>
<comment type="caution">
    <text evidence="5">The sequence shown here is derived from an EMBL/GenBank/DDBJ whole genome shotgun (WGS) entry which is preliminary data.</text>
</comment>
<organism evidence="5 6">
    <name type="scientific">Candidatus Lambdaproteobacteria bacterium RIFOXYD2_FULL_56_26</name>
    <dbReference type="NCBI Taxonomy" id="1817773"/>
    <lineage>
        <taxon>Bacteria</taxon>
        <taxon>Pseudomonadati</taxon>
        <taxon>Pseudomonadota</taxon>
        <taxon>Candidatus Lambdaproteobacteria</taxon>
    </lineage>
</organism>
<evidence type="ECO:0000256" key="3">
    <source>
        <dbReference type="PIRSR" id="PIRSR600183-50"/>
    </source>
</evidence>
<sequence length="450" mass="50284">MKEPYQKPSVRKLAQGSHNKYGSGNYYGRKVRTEIDGQTIAGLVERFGSPLFVYSERQIKEKLKELKTALTVRYPKVELAWSYKTNYLQAICALMHQGGSLAEVVSQMEYDKALGLGLKGKEIIFNGPYKPMDALETAFAQGAIVNLDHQDELSDCEQVATQLGRKLKVGLRLNLDAGIYPQWSRFGFNLESGQAWEAAKRIKAKGLLEVNGLHCHIGTYIMEPEAYGTATRKLLEFAAKLEAELGYKLDYLDLGGGFPSLSRLKGAVLPPEVSLPNLESYAETITSTMYRYLKPQSLPTLYLETGRALIDEAGYLITTLHASKRLLDGRKAYIADAGINLLYSAFWYRYNIEIEKEVTGVNEPSVIYGPLCMNIDVVDEGVLLPSLSRGTRLVLSPVGAYNQTQSMQFIGYRPNVVLVRENGTVDVIREKETLSDMESRECLPPDLKLH</sequence>
<proteinExistence type="predicted"/>
<evidence type="ECO:0000313" key="5">
    <source>
        <dbReference type="EMBL" id="OGH00675.1"/>
    </source>
</evidence>
<dbReference type="InterPro" id="IPR022657">
    <property type="entry name" value="De-COase2_CS"/>
</dbReference>
<dbReference type="PANTHER" id="PTHR43727:SF3">
    <property type="entry name" value="GROUP IV DECARBOXYLASE"/>
    <property type="match status" value="1"/>
</dbReference>
<accession>A0A1F6GRB6</accession>
<keyword evidence="2 3" id="KW-0663">Pyridoxal phosphate</keyword>
<comment type="cofactor">
    <cofactor evidence="1 3">
        <name>pyridoxal 5'-phosphate</name>
        <dbReference type="ChEBI" id="CHEBI:597326"/>
    </cofactor>
</comment>
<dbReference type="InterPro" id="IPR022644">
    <property type="entry name" value="De-COase2_N"/>
</dbReference>
<gene>
    <name evidence="5" type="ORF">A2557_03300</name>
</gene>
<dbReference type="Proteomes" id="UP000177583">
    <property type="component" value="Unassembled WGS sequence"/>
</dbReference>
<dbReference type="Pfam" id="PF02784">
    <property type="entry name" value="Orn_Arg_deC_N"/>
    <property type="match status" value="1"/>
</dbReference>
<dbReference type="InterPro" id="IPR009006">
    <property type="entry name" value="Ala_racemase/Decarboxylase_C"/>
</dbReference>
<feature type="active site" description="Proton donor" evidence="3">
    <location>
        <position position="372"/>
    </location>
</feature>
<dbReference type="Gene3D" id="3.20.20.10">
    <property type="entry name" value="Alanine racemase"/>
    <property type="match status" value="1"/>
</dbReference>
<dbReference type="Gene3D" id="2.40.37.10">
    <property type="entry name" value="Lyase, Ornithine Decarboxylase, Chain A, domain 1"/>
    <property type="match status" value="1"/>
</dbReference>
<dbReference type="GO" id="GO:0009089">
    <property type="term" value="P:lysine biosynthetic process via diaminopimelate"/>
    <property type="evidence" value="ECO:0007669"/>
    <property type="project" value="TreeGrafter"/>
</dbReference>
<dbReference type="InterPro" id="IPR000183">
    <property type="entry name" value="Orn/DAP/Arg_de-COase"/>
</dbReference>
<dbReference type="PRINTS" id="PR01179">
    <property type="entry name" value="ODADCRBXLASE"/>
</dbReference>
<reference evidence="5 6" key="1">
    <citation type="journal article" date="2016" name="Nat. Commun.">
        <title>Thousands of microbial genomes shed light on interconnected biogeochemical processes in an aquifer system.</title>
        <authorList>
            <person name="Anantharaman K."/>
            <person name="Brown C.T."/>
            <person name="Hug L.A."/>
            <person name="Sharon I."/>
            <person name="Castelle C.J."/>
            <person name="Probst A.J."/>
            <person name="Thomas B.C."/>
            <person name="Singh A."/>
            <person name="Wilkins M.J."/>
            <person name="Karaoz U."/>
            <person name="Brodie E.L."/>
            <person name="Williams K.H."/>
            <person name="Hubbard S.S."/>
            <person name="Banfield J.F."/>
        </authorList>
    </citation>
    <scope>NUCLEOTIDE SEQUENCE [LARGE SCALE GENOMIC DNA]</scope>
</reference>
<evidence type="ECO:0000313" key="6">
    <source>
        <dbReference type="Proteomes" id="UP000177583"/>
    </source>
</evidence>
<feature type="domain" description="Orn/DAP/Arg decarboxylase 2 N-terminal" evidence="4">
    <location>
        <begin position="57"/>
        <end position="309"/>
    </location>
</feature>
<protein>
    <submittedName>
        <fullName evidence="5">Diaminopimelate decarboxylase</fullName>
    </submittedName>
</protein>
<dbReference type="SUPFAM" id="SSF51419">
    <property type="entry name" value="PLP-binding barrel"/>
    <property type="match status" value="1"/>
</dbReference>
<dbReference type="GO" id="GO:0008836">
    <property type="term" value="F:diaminopimelate decarboxylase activity"/>
    <property type="evidence" value="ECO:0007669"/>
    <property type="project" value="TreeGrafter"/>
</dbReference>